<evidence type="ECO:0000313" key="3">
    <source>
        <dbReference type="EMBL" id="RJP23500.1"/>
    </source>
</evidence>
<evidence type="ECO:0000256" key="1">
    <source>
        <dbReference type="SAM" id="Phobius"/>
    </source>
</evidence>
<feature type="transmembrane region" description="Helical" evidence="1">
    <location>
        <begin position="367"/>
        <end position="385"/>
    </location>
</feature>
<feature type="transmembrane region" description="Helical" evidence="1">
    <location>
        <begin position="340"/>
        <end position="360"/>
    </location>
</feature>
<feature type="transmembrane region" description="Helical" evidence="1">
    <location>
        <begin position="438"/>
        <end position="458"/>
    </location>
</feature>
<dbReference type="Proteomes" id="UP000265882">
    <property type="component" value="Unassembled WGS sequence"/>
</dbReference>
<keyword evidence="1" id="KW-1133">Transmembrane helix</keyword>
<dbReference type="InterPro" id="IPR038731">
    <property type="entry name" value="RgtA/B/C-like"/>
</dbReference>
<feature type="transmembrane region" description="Helical" evidence="1">
    <location>
        <begin position="127"/>
        <end position="145"/>
    </location>
</feature>
<feature type="transmembrane region" description="Helical" evidence="1">
    <location>
        <begin position="25"/>
        <end position="44"/>
    </location>
</feature>
<feature type="domain" description="Glycosyltransferase RgtA/B/C/D-like" evidence="2">
    <location>
        <begin position="84"/>
        <end position="242"/>
    </location>
</feature>
<feature type="transmembrane region" description="Helical" evidence="1">
    <location>
        <begin position="254"/>
        <end position="279"/>
    </location>
</feature>
<feature type="transmembrane region" description="Helical" evidence="1">
    <location>
        <begin position="102"/>
        <end position="120"/>
    </location>
</feature>
<dbReference type="Pfam" id="PF13231">
    <property type="entry name" value="PMT_2"/>
    <property type="match status" value="1"/>
</dbReference>
<feature type="transmembrane region" description="Helical" evidence="1">
    <location>
        <begin position="291"/>
        <end position="311"/>
    </location>
</feature>
<feature type="transmembrane region" description="Helical" evidence="1">
    <location>
        <begin position="227"/>
        <end position="248"/>
    </location>
</feature>
<dbReference type="AlphaFoldDB" id="A0A3A4P2C4"/>
<evidence type="ECO:0000259" key="2">
    <source>
        <dbReference type="Pfam" id="PF13231"/>
    </source>
</evidence>
<feature type="transmembrane region" description="Helical" evidence="1">
    <location>
        <begin position="464"/>
        <end position="482"/>
    </location>
</feature>
<feature type="transmembrane region" description="Helical" evidence="1">
    <location>
        <begin position="502"/>
        <end position="524"/>
    </location>
</feature>
<name>A0A3A4P2C4_ABYX5</name>
<organism evidence="3 4">
    <name type="scientific">Abyssobacteria bacterium (strain SURF_5)</name>
    <dbReference type="NCBI Taxonomy" id="2093360"/>
    <lineage>
        <taxon>Bacteria</taxon>
        <taxon>Pseudomonadati</taxon>
        <taxon>Candidatus Hydrogenedentota</taxon>
        <taxon>Candidatus Abyssobacteria</taxon>
    </lineage>
</organism>
<sequence>MTRVGSKGLVAAINRAKGNISKSNILTFLFFLSFAYLFATGAQYNVADGSAPWLDGDYGVLIYISERLLHGEMLYRDFFSLYTPASHYLITLLFQVLGDNLQAVRIALALTGMATAFLVFHLTKKLTSIGVAVAGMLFAFILGPVSINYPYPSWFCIPLGLLMISIEHIAWRRKSAALYFAGGAVAGLIFSFKINYGVLAFSALLCIEAFEWMFDSEAANESRPQRLFSSAVAICFLLLLPFGSIVLIRHDLLLRNIAVFFVSAFLVFLAGICLLGLQLKKKLSIRIKPAPMLYSALGFLLVTIPWAAYFLNRLGPDWFFDRFLWGLSKYSQIRLQPMPLPAPEGLLLLLVFLLQGFLFLTKRVNKIGKWAFFGILWLTELLLAYKLVFYLRTEALPVGQIYSKWGFSVVNYVPLAAHIGIFFCLLKEFREPKKPHALNRTHLLLGLWVYSIAAFHTFYPIMEAYHLIWNMIPVVILVLVFLSRSVDFWRKEQASVFFGDKLLRGISASIVPLFIAAFFGLPMLNFFVKIELFPPHIAPARFDEIDSARAGIVMPEEQAHGMNGALRFIASQTSPDEYILDGTGSLFYFLSDRQNPTGWFYYETVLLTPADIIQYKMSVEQRKPRVAVTSYASEIHLSHSLPEIYEYFLTEYRPIMMSGDYRLWVLKDS</sequence>
<keyword evidence="1" id="KW-0472">Membrane</keyword>
<proteinExistence type="predicted"/>
<keyword evidence="1" id="KW-0812">Transmembrane</keyword>
<evidence type="ECO:0000313" key="4">
    <source>
        <dbReference type="Proteomes" id="UP000265882"/>
    </source>
</evidence>
<reference evidence="3 4" key="1">
    <citation type="journal article" date="2017" name="ISME J.">
        <title>Energy and carbon metabolisms in a deep terrestrial subsurface fluid microbial community.</title>
        <authorList>
            <person name="Momper L."/>
            <person name="Jungbluth S.P."/>
            <person name="Lee M.D."/>
            <person name="Amend J.P."/>
        </authorList>
    </citation>
    <scope>NUCLEOTIDE SEQUENCE [LARGE SCALE GENOMIC DNA]</scope>
    <source>
        <strain evidence="3">SURF_5</strain>
    </source>
</reference>
<dbReference type="EMBL" id="QZKU01000045">
    <property type="protein sequence ID" value="RJP23500.1"/>
    <property type="molecule type" value="Genomic_DNA"/>
</dbReference>
<comment type="caution">
    <text evidence="3">The sequence shown here is derived from an EMBL/GenBank/DDBJ whole genome shotgun (WGS) entry which is preliminary data.</text>
</comment>
<feature type="transmembrane region" description="Helical" evidence="1">
    <location>
        <begin position="405"/>
        <end position="426"/>
    </location>
</feature>
<accession>A0A3A4P2C4</accession>
<protein>
    <recommendedName>
        <fullName evidence="2">Glycosyltransferase RgtA/B/C/D-like domain-containing protein</fullName>
    </recommendedName>
</protein>
<gene>
    <name evidence="3" type="ORF">C4520_05960</name>
</gene>